<keyword evidence="4" id="KW-0256">Endoplasmic reticulum</keyword>
<evidence type="ECO:0000256" key="1">
    <source>
        <dbReference type="ARBA" id="ARBA00004477"/>
    </source>
</evidence>
<accession>A0A811L385</accession>
<dbReference type="EMBL" id="CAJFCW020000005">
    <property type="protein sequence ID" value="CAG9116722.1"/>
    <property type="molecule type" value="Genomic_DNA"/>
</dbReference>
<sequence length="123" mass="13756">MSTKKRDDGDDLTVSEKVTKALARRSEWTEKDDLLDVLYWGRQIVSLVLGIVWGLVPLKGLLAILIYAAVSTFGGHFYITSYQGQDEEEFGGFWELAKEGFASAVATFLIAWITVYSAIHFSD</sequence>
<proteinExistence type="inferred from homology"/>
<protein>
    <recommendedName>
        <fullName evidence="10">Rab5-interacting protein</fullName>
    </recommendedName>
</protein>
<dbReference type="EMBL" id="CAJFDH010000005">
    <property type="protein sequence ID" value="CAD5222727.1"/>
    <property type="molecule type" value="Genomic_DNA"/>
</dbReference>
<dbReference type="Pfam" id="PF07019">
    <property type="entry name" value="EMC6"/>
    <property type="match status" value="1"/>
</dbReference>
<dbReference type="OrthoDB" id="286395at2759"/>
<dbReference type="InterPro" id="IPR029008">
    <property type="entry name" value="EMC6-like"/>
</dbReference>
<evidence type="ECO:0000256" key="3">
    <source>
        <dbReference type="ARBA" id="ARBA00022692"/>
    </source>
</evidence>
<dbReference type="GO" id="GO:0005789">
    <property type="term" value="C:endoplasmic reticulum membrane"/>
    <property type="evidence" value="ECO:0007669"/>
    <property type="project" value="UniProtKB-SubCell"/>
</dbReference>
<gene>
    <name evidence="8" type="ORF">BOKJ2_LOCUS9788</name>
</gene>
<dbReference type="GO" id="GO:0005739">
    <property type="term" value="C:mitochondrion"/>
    <property type="evidence" value="ECO:0007669"/>
    <property type="project" value="GOC"/>
</dbReference>
<name>A0A811L385_9BILA</name>
<keyword evidence="9" id="KW-1185">Reference proteome</keyword>
<organism evidence="8 9">
    <name type="scientific">Bursaphelenchus okinawaensis</name>
    <dbReference type="NCBI Taxonomy" id="465554"/>
    <lineage>
        <taxon>Eukaryota</taxon>
        <taxon>Metazoa</taxon>
        <taxon>Ecdysozoa</taxon>
        <taxon>Nematoda</taxon>
        <taxon>Chromadorea</taxon>
        <taxon>Rhabditida</taxon>
        <taxon>Tylenchina</taxon>
        <taxon>Tylenchomorpha</taxon>
        <taxon>Aphelenchoidea</taxon>
        <taxon>Aphelenchoididae</taxon>
        <taxon>Bursaphelenchus</taxon>
    </lineage>
</organism>
<reference evidence="8" key="1">
    <citation type="submission" date="2020-09" db="EMBL/GenBank/DDBJ databases">
        <authorList>
            <person name="Kikuchi T."/>
        </authorList>
    </citation>
    <scope>NUCLEOTIDE SEQUENCE</scope>
    <source>
        <strain evidence="8">SH1</strain>
    </source>
</reference>
<evidence type="ECO:0000256" key="5">
    <source>
        <dbReference type="ARBA" id="ARBA00022989"/>
    </source>
</evidence>
<dbReference type="PANTHER" id="PTHR12906:SF0">
    <property type="entry name" value="GEL COMPLEX SUBUNIT OPTI"/>
    <property type="match status" value="1"/>
</dbReference>
<dbReference type="Proteomes" id="UP000783686">
    <property type="component" value="Unassembled WGS sequence"/>
</dbReference>
<comment type="subcellular location">
    <subcellularLocation>
        <location evidence="1">Endoplasmic reticulum membrane</location>
        <topology evidence="1">Multi-pass membrane protein</topology>
    </subcellularLocation>
</comment>
<evidence type="ECO:0008006" key="10">
    <source>
        <dbReference type="Google" id="ProtNLM"/>
    </source>
</evidence>
<evidence type="ECO:0000256" key="2">
    <source>
        <dbReference type="ARBA" id="ARBA00009436"/>
    </source>
</evidence>
<evidence type="ECO:0000256" key="6">
    <source>
        <dbReference type="ARBA" id="ARBA00023136"/>
    </source>
</evidence>
<keyword evidence="6 7" id="KW-0472">Membrane</keyword>
<dbReference type="AlphaFoldDB" id="A0A811L385"/>
<dbReference type="PANTHER" id="PTHR12906">
    <property type="entry name" value="PROTEIN C20ORF24 RAB5-INTERACTING PROTEIN"/>
    <property type="match status" value="1"/>
</dbReference>
<comment type="caution">
    <text evidence="8">The sequence shown here is derived from an EMBL/GenBank/DDBJ whole genome shotgun (WGS) entry which is preliminary data.</text>
</comment>
<keyword evidence="5 7" id="KW-1133">Transmembrane helix</keyword>
<evidence type="ECO:0000313" key="8">
    <source>
        <dbReference type="EMBL" id="CAD5222727.1"/>
    </source>
</evidence>
<dbReference type="InterPro" id="IPR010742">
    <property type="entry name" value="RCAF1"/>
</dbReference>
<evidence type="ECO:0000256" key="7">
    <source>
        <dbReference type="SAM" id="Phobius"/>
    </source>
</evidence>
<dbReference type="Proteomes" id="UP000614601">
    <property type="component" value="Unassembled WGS sequence"/>
</dbReference>
<comment type="similarity">
    <text evidence="2">Belongs to the EMC6 family.</text>
</comment>
<feature type="transmembrane region" description="Helical" evidence="7">
    <location>
        <begin position="100"/>
        <end position="119"/>
    </location>
</feature>
<dbReference type="GO" id="GO:0097250">
    <property type="term" value="P:mitochondrial respirasome assembly"/>
    <property type="evidence" value="ECO:0007669"/>
    <property type="project" value="InterPro"/>
</dbReference>
<evidence type="ECO:0000313" key="9">
    <source>
        <dbReference type="Proteomes" id="UP000614601"/>
    </source>
</evidence>
<keyword evidence="3 7" id="KW-0812">Transmembrane</keyword>
<evidence type="ECO:0000256" key="4">
    <source>
        <dbReference type="ARBA" id="ARBA00022824"/>
    </source>
</evidence>